<evidence type="ECO:0000313" key="1">
    <source>
        <dbReference type="EMBL" id="JAE32667.1"/>
    </source>
</evidence>
<accession>A0A0A9H7G1</accession>
<protein>
    <submittedName>
        <fullName evidence="1">Uncharacterized protein</fullName>
    </submittedName>
</protein>
<organism evidence="1">
    <name type="scientific">Arundo donax</name>
    <name type="common">Giant reed</name>
    <name type="synonym">Donax arundinaceus</name>
    <dbReference type="NCBI Taxonomy" id="35708"/>
    <lineage>
        <taxon>Eukaryota</taxon>
        <taxon>Viridiplantae</taxon>
        <taxon>Streptophyta</taxon>
        <taxon>Embryophyta</taxon>
        <taxon>Tracheophyta</taxon>
        <taxon>Spermatophyta</taxon>
        <taxon>Magnoliopsida</taxon>
        <taxon>Liliopsida</taxon>
        <taxon>Poales</taxon>
        <taxon>Poaceae</taxon>
        <taxon>PACMAD clade</taxon>
        <taxon>Arundinoideae</taxon>
        <taxon>Arundineae</taxon>
        <taxon>Arundo</taxon>
    </lineage>
</organism>
<dbReference type="AlphaFoldDB" id="A0A0A9H7G1"/>
<reference evidence="1" key="1">
    <citation type="submission" date="2014-09" db="EMBL/GenBank/DDBJ databases">
        <authorList>
            <person name="Magalhaes I.L.F."/>
            <person name="Oliveira U."/>
            <person name="Santos F.R."/>
            <person name="Vidigal T.H.D.A."/>
            <person name="Brescovit A.D."/>
            <person name="Santos A.J."/>
        </authorList>
    </citation>
    <scope>NUCLEOTIDE SEQUENCE</scope>
    <source>
        <tissue evidence="1">Shoot tissue taken approximately 20 cm above the soil surface</tissue>
    </source>
</reference>
<proteinExistence type="predicted"/>
<sequence length="82" mass="9487">MAVGAQLEAATIAITGGRHNVHVEKCCANLDAVMHRRHPIQCNGSWRFRQQIMGTGIRTCDRSQKEFFYKFYDQMDRPCRID</sequence>
<name>A0A0A9H7G1_ARUDO</name>
<dbReference type="EMBL" id="GBRH01165229">
    <property type="protein sequence ID" value="JAE32667.1"/>
    <property type="molecule type" value="Transcribed_RNA"/>
</dbReference>
<reference evidence="1" key="2">
    <citation type="journal article" date="2015" name="Data Brief">
        <title>Shoot transcriptome of the giant reed, Arundo donax.</title>
        <authorList>
            <person name="Barrero R.A."/>
            <person name="Guerrero F.D."/>
            <person name="Moolhuijzen P."/>
            <person name="Goolsby J.A."/>
            <person name="Tidwell J."/>
            <person name="Bellgard S.E."/>
            <person name="Bellgard M.I."/>
        </authorList>
    </citation>
    <scope>NUCLEOTIDE SEQUENCE</scope>
    <source>
        <tissue evidence="1">Shoot tissue taken approximately 20 cm above the soil surface</tissue>
    </source>
</reference>